<name>A0A1I7TMQ1_9PELO</name>
<protein>
    <submittedName>
        <fullName evidence="2">SH3 domain-containing protein</fullName>
    </submittedName>
</protein>
<proteinExistence type="predicted"/>
<evidence type="ECO:0000313" key="2">
    <source>
        <dbReference type="WBParaSite" id="Csp11.Scaffold628.g7450.t1"/>
    </source>
</evidence>
<keyword evidence="1" id="KW-1185">Reference proteome</keyword>
<sequence length="122" mass="13777">MPHSKDPEEDYSDVSLEEGIVEEDEHIDDDIENKDEMLRVLDKLADKLGYDIDGRDRPDDALFDNMNEAAAFSPIILCGESYEMECIVLWDYFGGNSFDDLNVHAGDTVHVVAEEYQLVGTS</sequence>
<dbReference type="eggNOG" id="KOG0200">
    <property type="taxonomic scope" value="Eukaryota"/>
</dbReference>
<organism evidence="1 2">
    <name type="scientific">Caenorhabditis tropicalis</name>
    <dbReference type="NCBI Taxonomy" id="1561998"/>
    <lineage>
        <taxon>Eukaryota</taxon>
        <taxon>Metazoa</taxon>
        <taxon>Ecdysozoa</taxon>
        <taxon>Nematoda</taxon>
        <taxon>Chromadorea</taxon>
        <taxon>Rhabditida</taxon>
        <taxon>Rhabditina</taxon>
        <taxon>Rhabditomorpha</taxon>
        <taxon>Rhabditoidea</taxon>
        <taxon>Rhabditidae</taxon>
        <taxon>Peloderinae</taxon>
        <taxon>Caenorhabditis</taxon>
    </lineage>
</organism>
<reference evidence="2" key="1">
    <citation type="submission" date="2016-11" db="UniProtKB">
        <authorList>
            <consortium name="WormBaseParasite"/>
        </authorList>
    </citation>
    <scope>IDENTIFICATION</scope>
</reference>
<dbReference type="STRING" id="1561998.A0A1I7TMQ1"/>
<dbReference type="Proteomes" id="UP000095282">
    <property type="component" value="Unplaced"/>
</dbReference>
<accession>A0A1I7TMQ1</accession>
<dbReference type="WBParaSite" id="Csp11.Scaffold628.g7450.t1">
    <property type="protein sequence ID" value="Csp11.Scaffold628.g7450.t1"/>
    <property type="gene ID" value="Csp11.Scaffold628.g7450"/>
</dbReference>
<evidence type="ECO:0000313" key="1">
    <source>
        <dbReference type="Proteomes" id="UP000095282"/>
    </source>
</evidence>
<dbReference type="AlphaFoldDB" id="A0A1I7TMQ1"/>